<feature type="compositionally biased region" description="Low complexity" evidence="1">
    <location>
        <begin position="98"/>
        <end position="113"/>
    </location>
</feature>
<gene>
    <name evidence="3" type="ORF">KZZ10_04485</name>
</gene>
<evidence type="ECO:0000259" key="2">
    <source>
        <dbReference type="PROSITE" id="PS50943"/>
    </source>
</evidence>
<proteinExistence type="predicted"/>
<accession>A0A953T210</accession>
<dbReference type="CDD" id="cd00093">
    <property type="entry name" value="HTH_XRE"/>
    <property type="match status" value="1"/>
</dbReference>
<dbReference type="InterPro" id="IPR001387">
    <property type="entry name" value="Cro/C1-type_HTH"/>
</dbReference>
<dbReference type="PROSITE" id="PS50943">
    <property type="entry name" value="HTH_CROC1"/>
    <property type="match status" value="1"/>
</dbReference>
<feature type="domain" description="HTH cro/C1-type" evidence="2">
    <location>
        <begin position="6"/>
        <end position="64"/>
    </location>
</feature>
<evidence type="ECO:0000313" key="3">
    <source>
        <dbReference type="EMBL" id="MBZ1349895.1"/>
    </source>
</evidence>
<evidence type="ECO:0000256" key="1">
    <source>
        <dbReference type="SAM" id="MobiDB-lite"/>
    </source>
</evidence>
<evidence type="ECO:0000313" key="4">
    <source>
        <dbReference type="Proteomes" id="UP000739565"/>
    </source>
</evidence>
<name>A0A953T210_9BURK</name>
<dbReference type="SUPFAM" id="SSF47413">
    <property type="entry name" value="lambda repressor-like DNA-binding domains"/>
    <property type="match status" value="1"/>
</dbReference>
<dbReference type="GO" id="GO:0003677">
    <property type="term" value="F:DNA binding"/>
    <property type="evidence" value="ECO:0007669"/>
    <property type="project" value="InterPro"/>
</dbReference>
<keyword evidence="4" id="KW-1185">Reference proteome</keyword>
<dbReference type="SMART" id="SM00530">
    <property type="entry name" value="HTH_XRE"/>
    <property type="match status" value="1"/>
</dbReference>
<comment type="caution">
    <text evidence="3">The sequence shown here is derived from an EMBL/GenBank/DDBJ whole genome shotgun (WGS) entry which is preliminary data.</text>
</comment>
<dbReference type="RefSeq" id="WP_259660307.1">
    <property type="nucleotide sequence ID" value="NZ_JAHXRI010000006.1"/>
</dbReference>
<dbReference type="Pfam" id="PF13560">
    <property type="entry name" value="HTH_31"/>
    <property type="match status" value="1"/>
</dbReference>
<feature type="region of interest" description="Disordered" evidence="1">
    <location>
        <begin position="94"/>
        <end position="119"/>
    </location>
</feature>
<reference evidence="3" key="1">
    <citation type="submission" date="2021-07" db="EMBL/GenBank/DDBJ databases">
        <title>New genus and species of the family Alcaligenaceae.</title>
        <authorList>
            <person name="Hahn M.W."/>
        </authorList>
    </citation>
    <scope>NUCLEOTIDE SEQUENCE</scope>
    <source>
        <strain evidence="3">LF4-65</strain>
    </source>
</reference>
<sequence length="119" mass="13230">MLAHRLKQARLRAGLSQEKLGKLAGIDPMSASARMNQYERGKHSPDYQLMCRVAEILNMPVSWFYTADDEQARLQEIFYHLDANTRRPLLTQAESLIAANPPSNSSASNGNTAQPTTAN</sequence>
<dbReference type="Proteomes" id="UP000739565">
    <property type="component" value="Unassembled WGS sequence"/>
</dbReference>
<dbReference type="EMBL" id="JAHXRI010000006">
    <property type="protein sequence ID" value="MBZ1349895.1"/>
    <property type="molecule type" value="Genomic_DNA"/>
</dbReference>
<organism evidence="3 4">
    <name type="scientific">Zwartia hollandica</name>
    <dbReference type="NCBI Taxonomy" id="324606"/>
    <lineage>
        <taxon>Bacteria</taxon>
        <taxon>Pseudomonadati</taxon>
        <taxon>Pseudomonadota</taxon>
        <taxon>Betaproteobacteria</taxon>
        <taxon>Burkholderiales</taxon>
        <taxon>Alcaligenaceae</taxon>
        <taxon>Zwartia</taxon>
    </lineage>
</organism>
<dbReference type="Gene3D" id="1.10.260.40">
    <property type="entry name" value="lambda repressor-like DNA-binding domains"/>
    <property type="match status" value="1"/>
</dbReference>
<protein>
    <submittedName>
        <fullName evidence="3">Helix-turn-helix domain-containing protein</fullName>
    </submittedName>
</protein>
<dbReference type="AlphaFoldDB" id="A0A953T210"/>
<dbReference type="InterPro" id="IPR010982">
    <property type="entry name" value="Lambda_DNA-bd_dom_sf"/>
</dbReference>